<gene>
    <name evidence="3" type="ORF">EB796_014929</name>
</gene>
<dbReference type="PANTHER" id="PTHR45710">
    <property type="entry name" value="C-TYPE LECTIN DOMAIN-CONTAINING PROTEIN 180"/>
    <property type="match status" value="1"/>
</dbReference>
<keyword evidence="1" id="KW-0732">Signal</keyword>
<evidence type="ECO:0000256" key="1">
    <source>
        <dbReference type="SAM" id="SignalP"/>
    </source>
</evidence>
<dbReference type="InterPro" id="IPR050828">
    <property type="entry name" value="C-type_lectin/matrix_domain"/>
</dbReference>
<dbReference type="Pfam" id="PF00059">
    <property type="entry name" value="Lectin_C"/>
    <property type="match status" value="1"/>
</dbReference>
<organism evidence="3 4">
    <name type="scientific">Bugula neritina</name>
    <name type="common">Brown bryozoan</name>
    <name type="synonym">Sertularia neritina</name>
    <dbReference type="NCBI Taxonomy" id="10212"/>
    <lineage>
        <taxon>Eukaryota</taxon>
        <taxon>Metazoa</taxon>
        <taxon>Spiralia</taxon>
        <taxon>Lophotrochozoa</taxon>
        <taxon>Bryozoa</taxon>
        <taxon>Gymnolaemata</taxon>
        <taxon>Cheilostomatida</taxon>
        <taxon>Flustrina</taxon>
        <taxon>Buguloidea</taxon>
        <taxon>Bugulidae</taxon>
        <taxon>Bugula</taxon>
    </lineage>
</organism>
<proteinExistence type="predicted"/>
<keyword evidence="4" id="KW-1185">Reference proteome</keyword>
<dbReference type="PANTHER" id="PTHR45710:SF26">
    <property type="entry name" value="RH26557P"/>
    <property type="match status" value="1"/>
</dbReference>
<dbReference type="InterPro" id="IPR003609">
    <property type="entry name" value="Pan_app"/>
</dbReference>
<feature type="domain" description="C-type lectin" evidence="2">
    <location>
        <begin position="116"/>
        <end position="231"/>
    </location>
</feature>
<dbReference type="Gene3D" id="3.50.4.10">
    <property type="entry name" value="Hepatocyte Growth Factor"/>
    <property type="match status" value="1"/>
</dbReference>
<dbReference type="CDD" id="cd00037">
    <property type="entry name" value="CLECT"/>
    <property type="match status" value="1"/>
</dbReference>
<dbReference type="InterPro" id="IPR016187">
    <property type="entry name" value="CTDL_fold"/>
</dbReference>
<dbReference type="InterPro" id="IPR001304">
    <property type="entry name" value="C-type_lectin-like"/>
</dbReference>
<reference evidence="3" key="1">
    <citation type="submission" date="2020-06" db="EMBL/GenBank/DDBJ databases">
        <title>Draft genome of Bugula neritina, a colonial animal packing powerful symbionts and potential medicines.</title>
        <authorList>
            <person name="Rayko M."/>
        </authorList>
    </citation>
    <scope>NUCLEOTIDE SEQUENCE [LARGE SCALE GENOMIC DNA]</scope>
    <source>
        <strain evidence="3">Kwan_BN1</strain>
    </source>
</reference>
<dbReference type="SMART" id="SM00034">
    <property type="entry name" value="CLECT"/>
    <property type="match status" value="1"/>
</dbReference>
<comment type="caution">
    <text evidence="3">The sequence shown here is derived from an EMBL/GenBank/DDBJ whole genome shotgun (WGS) entry which is preliminary data.</text>
</comment>
<protein>
    <recommendedName>
        <fullName evidence="2">C-type lectin domain-containing protein</fullName>
    </recommendedName>
</protein>
<evidence type="ECO:0000313" key="3">
    <source>
        <dbReference type="EMBL" id="KAF6026761.1"/>
    </source>
</evidence>
<evidence type="ECO:0000259" key="2">
    <source>
        <dbReference type="PROSITE" id="PS50041"/>
    </source>
</evidence>
<dbReference type="AlphaFoldDB" id="A0A7J7JM88"/>
<dbReference type="Proteomes" id="UP000593567">
    <property type="component" value="Unassembled WGS sequence"/>
</dbReference>
<dbReference type="Gene3D" id="3.10.100.10">
    <property type="entry name" value="Mannose-Binding Protein A, subunit A"/>
    <property type="match status" value="1"/>
</dbReference>
<evidence type="ECO:0000313" key="4">
    <source>
        <dbReference type="Proteomes" id="UP000593567"/>
    </source>
</evidence>
<dbReference type="SUPFAM" id="SSF56436">
    <property type="entry name" value="C-type lectin-like"/>
    <property type="match status" value="1"/>
</dbReference>
<feature type="chain" id="PRO_5029813948" description="C-type lectin domain-containing protein" evidence="1">
    <location>
        <begin position="25"/>
        <end position="247"/>
    </location>
</feature>
<dbReference type="PROSITE" id="PS50041">
    <property type="entry name" value="C_TYPE_LECTIN_2"/>
    <property type="match status" value="1"/>
</dbReference>
<dbReference type="EMBL" id="VXIV02002211">
    <property type="protein sequence ID" value="KAF6026761.1"/>
    <property type="molecule type" value="Genomic_DNA"/>
</dbReference>
<dbReference type="InterPro" id="IPR016186">
    <property type="entry name" value="C-type_lectin-like/link_sf"/>
</dbReference>
<accession>A0A7J7JM88</accession>
<sequence length="247" mass="28419">MEKLVVEINLFFLLFTYLFVQSEGQIIAQFTRLSLNYSLENITSLSGIRTVSYCAAECTRKRDSCLVISYDSEQRTCNLSNQMAVYSKTHPVSQKTVIFTRVLPPSCPEGWTMMDVKKACVLNKGKEKVSWNFAKHECEQIGAHLPYFDSNEAFDWFRNFRNNSTDTHYKNVWLGAKFETKEFQWGNGNAYGLHNSSDWWCKERGEPDGGGICIGSFPIGNQFLLRDQHCNNYLAGFLCEKDMDHMT</sequence>
<dbReference type="Pfam" id="PF00024">
    <property type="entry name" value="PAN_1"/>
    <property type="match status" value="1"/>
</dbReference>
<feature type="signal peptide" evidence="1">
    <location>
        <begin position="1"/>
        <end position="24"/>
    </location>
</feature>
<name>A0A7J7JM88_BUGNE</name>